<dbReference type="RefSeq" id="WP_092538008.1">
    <property type="nucleotide sequence ID" value="NZ_FNKQ01000003.1"/>
</dbReference>
<dbReference type="AlphaFoldDB" id="A0A1H1DX14"/>
<dbReference type="Gene3D" id="3.30.360.20">
    <property type="entry name" value="RNA 3'-terminal phosphate cyclase, insert domain"/>
    <property type="match status" value="1"/>
</dbReference>
<dbReference type="SUPFAM" id="SSF52913">
    <property type="entry name" value="RNA 3'-terminal phosphate cyclase, RPTC, insert domain"/>
    <property type="match status" value="1"/>
</dbReference>
<evidence type="ECO:0000256" key="6">
    <source>
        <dbReference type="NCBIfam" id="TIGR03399"/>
    </source>
</evidence>
<dbReference type="Proteomes" id="UP000199289">
    <property type="component" value="Unassembled WGS sequence"/>
</dbReference>
<dbReference type="Proteomes" id="UP000255421">
    <property type="component" value="Unassembled WGS sequence"/>
</dbReference>
<dbReference type="GO" id="GO:0006396">
    <property type="term" value="P:RNA processing"/>
    <property type="evidence" value="ECO:0007669"/>
    <property type="project" value="UniProtKB-UniRule"/>
</dbReference>
<dbReference type="GO" id="GO:0003963">
    <property type="term" value="F:RNA-3'-phosphate cyclase activity"/>
    <property type="evidence" value="ECO:0007669"/>
    <property type="project" value="UniProtKB-UniRule"/>
</dbReference>
<keyword evidence="3 5" id="KW-0436">Ligase</keyword>
<dbReference type="InterPro" id="IPR013791">
    <property type="entry name" value="RNA3'-term_phos_cycl_insert"/>
</dbReference>
<evidence type="ECO:0000256" key="5">
    <source>
        <dbReference type="HAMAP-Rule" id="MF_00200"/>
    </source>
</evidence>
<dbReference type="EMBL" id="FNKQ01000003">
    <property type="protein sequence ID" value="SDQ80768.1"/>
    <property type="molecule type" value="Genomic_DNA"/>
</dbReference>
<feature type="binding site" evidence="5">
    <location>
        <position position="98"/>
    </location>
    <ligand>
        <name>ATP</name>
        <dbReference type="ChEBI" id="CHEBI:30616"/>
    </ligand>
</feature>
<dbReference type="InterPro" id="IPR037136">
    <property type="entry name" value="RNA3'_phos_cyclase_dom_sf"/>
</dbReference>
<comment type="catalytic activity">
    <reaction evidence="5">
        <text>a 3'-end 3'-phospho-ribonucleotide-RNA + ATP = a 3'-end 2',3'-cyclophospho-ribonucleotide-RNA + AMP + diphosphate</text>
        <dbReference type="Rhea" id="RHEA:23976"/>
        <dbReference type="Rhea" id="RHEA-COMP:10463"/>
        <dbReference type="Rhea" id="RHEA-COMP:10464"/>
        <dbReference type="ChEBI" id="CHEBI:30616"/>
        <dbReference type="ChEBI" id="CHEBI:33019"/>
        <dbReference type="ChEBI" id="CHEBI:83062"/>
        <dbReference type="ChEBI" id="CHEBI:83064"/>
        <dbReference type="ChEBI" id="CHEBI:456215"/>
        <dbReference type="EC" id="6.5.1.4"/>
    </reaction>
</comment>
<dbReference type="PIRSF" id="PIRSF005378">
    <property type="entry name" value="RNA3'_term_phos_cycl_euk"/>
    <property type="match status" value="1"/>
</dbReference>
<dbReference type="GO" id="GO:0005737">
    <property type="term" value="C:cytoplasm"/>
    <property type="evidence" value="ECO:0007669"/>
    <property type="project" value="UniProtKB-SubCell"/>
</dbReference>
<evidence type="ECO:0000313" key="11">
    <source>
        <dbReference type="Proteomes" id="UP000199289"/>
    </source>
</evidence>
<evidence type="ECO:0000313" key="12">
    <source>
        <dbReference type="Proteomes" id="UP000255421"/>
    </source>
</evidence>
<dbReference type="InterPro" id="IPR013792">
    <property type="entry name" value="RNA3'P_cycl/enolpyr_Trfase_a/b"/>
</dbReference>
<dbReference type="PROSITE" id="PS01287">
    <property type="entry name" value="RTC"/>
    <property type="match status" value="1"/>
</dbReference>
<dbReference type="InterPro" id="IPR036553">
    <property type="entry name" value="RPTC_insert"/>
</dbReference>
<evidence type="ECO:0000256" key="1">
    <source>
        <dbReference type="ARBA" id="ARBA00009206"/>
    </source>
</evidence>
<evidence type="ECO:0000313" key="9">
    <source>
        <dbReference type="EMBL" id="RDI71498.1"/>
    </source>
</evidence>
<organism evidence="10 11">
    <name type="scientific">Halopelagius longus</name>
    <dbReference type="NCBI Taxonomy" id="1236180"/>
    <lineage>
        <taxon>Archaea</taxon>
        <taxon>Methanobacteriati</taxon>
        <taxon>Methanobacteriota</taxon>
        <taxon>Stenosarchaea group</taxon>
        <taxon>Halobacteria</taxon>
        <taxon>Halobacteriales</taxon>
        <taxon>Haloferacaceae</taxon>
    </lineage>
</organism>
<reference evidence="10" key="1">
    <citation type="submission" date="2016-10" db="EMBL/GenBank/DDBJ databases">
        <authorList>
            <person name="de Groot N.N."/>
        </authorList>
    </citation>
    <scope>NUCLEOTIDE SEQUENCE [LARGE SCALE GENOMIC DNA]</scope>
    <source>
        <strain evidence="10">CGMCC 1.12397</strain>
    </source>
</reference>
<evidence type="ECO:0000256" key="3">
    <source>
        <dbReference type="ARBA" id="ARBA00022598"/>
    </source>
</evidence>
<feature type="active site" description="Tele-AMP-histidine intermediate" evidence="5">
    <location>
        <position position="312"/>
    </location>
</feature>
<feature type="domain" description="RNA 3'-terminal phosphate cyclase insert" evidence="8">
    <location>
        <begin position="178"/>
        <end position="276"/>
    </location>
</feature>
<dbReference type="PANTHER" id="PTHR11096">
    <property type="entry name" value="RNA 3' TERMINAL PHOSPHATE CYCLASE"/>
    <property type="match status" value="1"/>
</dbReference>
<feature type="domain" description="RNA 3'-terminal phosphate cyclase" evidence="7">
    <location>
        <begin position="9"/>
        <end position="323"/>
    </location>
</feature>
<evidence type="ECO:0000313" key="10">
    <source>
        <dbReference type="EMBL" id="SDQ80768.1"/>
    </source>
</evidence>
<evidence type="ECO:0000256" key="2">
    <source>
        <dbReference type="ARBA" id="ARBA00021428"/>
    </source>
</evidence>
<dbReference type="GO" id="GO:0005524">
    <property type="term" value="F:ATP binding"/>
    <property type="evidence" value="ECO:0007669"/>
    <property type="project" value="UniProtKB-KW"/>
</dbReference>
<dbReference type="InterPro" id="IPR000228">
    <property type="entry name" value="RNA3'_term_phos_cyc"/>
</dbReference>
<dbReference type="OrthoDB" id="7994at2157"/>
<evidence type="ECO:0000256" key="4">
    <source>
        <dbReference type="ARBA" id="ARBA00022741"/>
    </source>
</evidence>
<dbReference type="PANTHER" id="PTHR11096:SF0">
    <property type="entry name" value="RNA 3'-TERMINAL PHOSPHATE CYCLASE"/>
    <property type="match status" value="1"/>
</dbReference>
<keyword evidence="12" id="KW-1185">Reference proteome</keyword>
<dbReference type="Pfam" id="PF05189">
    <property type="entry name" value="RTC_insert"/>
    <property type="match status" value="1"/>
</dbReference>
<keyword evidence="5" id="KW-0963">Cytoplasm</keyword>
<dbReference type="EMBL" id="QQST01000001">
    <property type="protein sequence ID" value="RDI71498.1"/>
    <property type="molecule type" value="Genomic_DNA"/>
</dbReference>
<dbReference type="SUPFAM" id="SSF55205">
    <property type="entry name" value="EPT/RTPC-like"/>
    <property type="match status" value="1"/>
</dbReference>
<comment type="function">
    <text evidence="5">Catalyzes the conversion of 3'-phosphate to a 2',3'-cyclic phosphodiester at the end of RNA. The mechanism of action of the enzyme occurs in 3 steps: (A) adenylation of the enzyme by ATP; (B) transfer of adenylate to an RNA-N3'P to produce RNA-N3'PP5'A; (C) and attack of the adjacent 2'-hydroxyl on the 3'-phosphorus in the diester linkage to produce the cyclic end product. The biological role of this enzyme is unknown but it is likely to function in some aspects of cellular RNA processing.</text>
</comment>
<dbReference type="Pfam" id="PF01137">
    <property type="entry name" value="RTC"/>
    <property type="match status" value="1"/>
</dbReference>
<dbReference type="InterPro" id="IPR023797">
    <property type="entry name" value="RNA3'_phos_cyclase_dom"/>
</dbReference>
<keyword evidence="4 5" id="KW-0547">Nucleotide-binding</keyword>
<reference evidence="9 12" key="3">
    <citation type="submission" date="2018-07" db="EMBL/GenBank/DDBJ databases">
        <title>Genome sequence of extremly halophilic archaeon Halopelagius longus strain BC12-B1.</title>
        <authorList>
            <person name="Zhang X."/>
        </authorList>
    </citation>
    <scope>NUCLEOTIDE SEQUENCE [LARGE SCALE GENOMIC DNA]</scope>
    <source>
        <strain evidence="9 12">BC12-B1</strain>
    </source>
</reference>
<keyword evidence="5" id="KW-0067">ATP-binding</keyword>
<dbReference type="InterPro" id="IPR017770">
    <property type="entry name" value="RNA3'_term_phos_cyc_type_1"/>
</dbReference>
<dbReference type="NCBIfam" id="TIGR03399">
    <property type="entry name" value="RNA_3prim_cycl"/>
    <property type="match status" value="1"/>
</dbReference>
<sequence>MLELDGSDGGGQLLRTALSLSAVTGRPFRMENVRGERPTPGLKTQHVAAVRAVADATDATVDGDERGSETLAFAPDGFRGGDVFAEVETAGSAALVCDAVLPLALALDGTLSVTVTGGTDVEWSPSADYLRRAKLPLLREFGLDAGLEVKRRGFYPAGGGRLAFEIRPSNLARLRLRSRGALRGVLVNAVATESLSDANVAERLRDAAVERLTATSGPNLEAKRVEPTAEYVPASSPGAVVTLVADCEEGRAGFVGLGKRGVPAENVAAEAVDAFASWRADDAPVDARMGDQLAVWAALAGGEVRVPAVTDHLRTNVEVIRAFDYDVAVEPGGDGGVLLSPDL</sequence>
<comment type="caution">
    <text evidence="5">Lacks conserved residue(s) required for the propagation of feature annotation.</text>
</comment>
<dbReference type="InterPro" id="IPR020719">
    <property type="entry name" value="RNA3'_term_phos_cycl-like_CS"/>
</dbReference>
<evidence type="ECO:0000259" key="8">
    <source>
        <dbReference type="Pfam" id="PF05189"/>
    </source>
</evidence>
<dbReference type="EC" id="6.5.1.4" evidence="5 6"/>
<gene>
    <name evidence="5" type="primary">rtcA</name>
    <name evidence="9" type="ORF">DWB78_07060</name>
    <name evidence="10" type="ORF">SAMN05216278_2616</name>
</gene>
<dbReference type="NCBIfam" id="NF003246">
    <property type="entry name" value="PRK04204.1-2"/>
    <property type="match status" value="1"/>
</dbReference>
<comment type="similarity">
    <text evidence="1 5">Belongs to the RNA 3'-terminal cyclase family. Type 1 subfamily.</text>
</comment>
<comment type="subcellular location">
    <subcellularLocation>
        <location evidence="5">Cytoplasm</location>
    </subcellularLocation>
</comment>
<name>A0A1H1DX14_9EURY</name>
<protein>
    <recommendedName>
        <fullName evidence="2 5">RNA 3'-terminal phosphate cyclase</fullName>
        <shortName evidence="5">RNA cyclase</shortName>
        <shortName evidence="5">RNA-3'-phosphate cyclase</shortName>
        <ecNumber evidence="5 6">6.5.1.4</ecNumber>
    </recommendedName>
</protein>
<dbReference type="Gene3D" id="3.65.10.20">
    <property type="entry name" value="RNA 3'-terminal phosphate cyclase domain"/>
    <property type="match status" value="1"/>
</dbReference>
<evidence type="ECO:0000259" key="7">
    <source>
        <dbReference type="Pfam" id="PF01137"/>
    </source>
</evidence>
<reference evidence="11" key="2">
    <citation type="submission" date="2016-10" db="EMBL/GenBank/DDBJ databases">
        <authorList>
            <person name="Varghese N."/>
            <person name="Submissions S."/>
        </authorList>
    </citation>
    <scope>NUCLEOTIDE SEQUENCE [LARGE SCALE GENOMIC DNA]</scope>
    <source>
        <strain evidence="11">CGMCC 1.12397</strain>
    </source>
</reference>
<dbReference type="HAMAP" id="MF_00200">
    <property type="entry name" value="RTC"/>
    <property type="match status" value="1"/>
</dbReference>
<proteinExistence type="inferred from homology"/>
<accession>A0A1H1DX14</accession>